<dbReference type="PANTHER" id="PTHR30344:SF1">
    <property type="entry name" value="6-PHOSPHOGLUCONOLACTONASE"/>
    <property type="match status" value="1"/>
</dbReference>
<proteinExistence type="inferred from homology"/>
<dbReference type="Pfam" id="PF10282">
    <property type="entry name" value="Lactonase"/>
    <property type="match status" value="1"/>
</dbReference>
<dbReference type="GO" id="GO:0017057">
    <property type="term" value="F:6-phosphogluconolactonase activity"/>
    <property type="evidence" value="ECO:0007669"/>
    <property type="project" value="TreeGrafter"/>
</dbReference>
<dbReference type="InterPro" id="IPR050282">
    <property type="entry name" value="Cycloisomerase_2"/>
</dbReference>
<reference evidence="4" key="1">
    <citation type="journal article" date="2020" name="mSystems">
        <title>Genome- and Community-Level Interaction Insights into Carbon Utilization and Element Cycling Functions of Hydrothermarchaeota in Hydrothermal Sediment.</title>
        <authorList>
            <person name="Zhou Z."/>
            <person name="Liu Y."/>
            <person name="Xu W."/>
            <person name="Pan J."/>
            <person name="Luo Z.H."/>
            <person name="Li M."/>
        </authorList>
    </citation>
    <scope>NUCLEOTIDE SEQUENCE [LARGE SCALE GENOMIC DNA]</scope>
    <source>
        <strain evidence="4">HyVt-456</strain>
    </source>
</reference>
<dbReference type="AlphaFoldDB" id="A0A7V1LY13"/>
<organism evidence="4">
    <name type="scientific">Caldithrix abyssi</name>
    <dbReference type="NCBI Taxonomy" id="187145"/>
    <lineage>
        <taxon>Bacteria</taxon>
        <taxon>Pseudomonadati</taxon>
        <taxon>Calditrichota</taxon>
        <taxon>Calditrichia</taxon>
        <taxon>Calditrichales</taxon>
        <taxon>Calditrichaceae</taxon>
        <taxon>Caldithrix</taxon>
    </lineage>
</organism>
<dbReference type="EMBL" id="DRLD01000085">
    <property type="protein sequence ID" value="HED09659.1"/>
    <property type="molecule type" value="Genomic_DNA"/>
</dbReference>
<evidence type="ECO:0000313" key="4">
    <source>
        <dbReference type="EMBL" id="HED09659.1"/>
    </source>
</evidence>
<sequence>MRKILLILLCILPLHAQKPSSGNYMLFVGNYTQDDSQGIDVYRFNGQSGKLTLVNTIPGVKNPSYITLSPDGGFLYAVEELTHPTDKEAGRISAFKITDLKRGEAQKLNTVSSAGEAPCYITFDTRGENLLVANYLGGRVGMWPLKSDGRVSDSPLLFQAPAEKSASHMHSIRPLGGSGLLLAADLGRDALYVLSPDKAQRELKATALLKVPAGSGPRHFDFYDDGAFLYAGNEKGNTVSFFRRVGPAPAQYRYEGDFSTLPDGFGGKSWVGDIHVHPRLPYLYVSNRGHNSLARFKIEKDGRLRLEGVTDVGGDYPRNFVLDREGNFLLAAHQKSFSISLFRVDARDGSPHIVKTIKTAASPVCLKLFPINN</sequence>
<accession>A0A7V1LY13</accession>
<feature type="chain" id="PRO_5031450904" evidence="3">
    <location>
        <begin position="17"/>
        <end position="373"/>
    </location>
</feature>
<comment type="similarity">
    <text evidence="1">Belongs to the cycloisomerase 2 family.</text>
</comment>
<feature type="signal peptide" evidence="3">
    <location>
        <begin position="1"/>
        <end position="16"/>
    </location>
</feature>
<dbReference type="InterPro" id="IPR019405">
    <property type="entry name" value="Lactonase_7-beta_prop"/>
</dbReference>
<evidence type="ECO:0000256" key="3">
    <source>
        <dbReference type="SAM" id="SignalP"/>
    </source>
</evidence>
<keyword evidence="3" id="KW-0732">Signal</keyword>
<keyword evidence="2" id="KW-0119">Carbohydrate metabolism</keyword>
<protein>
    <submittedName>
        <fullName evidence="4">Lactonase family protein</fullName>
    </submittedName>
</protein>
<name>A0A7V1LY13_CALAY</name>
<comment type="caution">
    <text evidence="4">The sequence shown here is derived from an EMBL/GenBank/DDBJ whole genome shotgun (WGS) entry which is preliminary data.</text>
</comment>
<keyword evidence="2" id="KW-0313">Glucose metabolism</keyword>
<dbReference type="InterPro" id="IPR015943">
    <property type="entry name" value="WD40/YVTN_repeat-like_dom_sf"/>
</dbReference>
<gene>
    <name evidence="4" type="ORF">ENJ10_03140</name>
</gene>
<dbReference type="SUPFAM" id="SSF75011">
    <property type="entry name" value="3-carboxy-cis,cis-mucoante lactonizing enzyme"/>
    <property type="match status" value="1"/>
</dbReference>
<dbReference type="GO" id="GO:0006006">
    <property type="term" value="P:glucose metabolic process"/>
    <property type="evidence" value="ECO:0007669"/>
    <property type="project" value="UniProtKB-KW"/>
</dbReference>
<evidence type="ECO:0000256" key="2">
    <source>
        <dbReference type="ARBA" id="ARBA00022526"/>
    </source>
</evidence>
<dbReference type="PANTHER" id="PTHR30344">
    <property type="entry name" value="6-PHOSPHOGLUCONOLACTONASE-RELATED"/>
    <property type="match status" value="1"/>
</dbReference>
<dbReference type="Gene3D" id="2.130.10.10">
    <property type="entry name" value="YVTN repeat-like/Quinoprotein amine dehydrogenase"/>
    <property type="match status" value="1"/>
</dbReference>
<evidence type="ECO:0000256" key="1">
    <source>
        <dbReference type="ARBA" id="ARBA00005564"/>
    </source>
</evidence>
<dbReference type="Proteomes" id="UP000886005">
    <property type="component" value="Unassembled WGS sequence"/>
</dbReference>